<accession>Q5P2U8</accession>
<feature type="region of interest" description="Disordered" evidence="1">
    <location>
        <begin position="68"/>
        <end position="89"/>
    </location>
</feature>
<feature type="transmembrane region" description="Helical" evidence="2">
    <location>
        <begin position="52"/>
        <end position="70"/>
    </location>
</feature>
<name>Q5P2U8_AROAE</name>
<protein>
    <submittedName>
        <fullName evidence="3">Uncharacterized protein</fullName>
    </submittedName>
</protein>
<sequence length="89" mass="9701">MLCVFGAIHLLQGPTFFWPDRFDPSRGVLLGGLSSRLLGGGRPAPRRWQGRYFLLVVLALGLVSAAFTTGERGPNPDWRAPPGERAQPT</sequence>
<keyword evidence="2" id="KW-0472">Membrane</keyword>
<keyword evidence="2" id="KW-1133">Transmembrane helix</keyword>
<evidence type="ECO:0000313" key="3">
    <source>
        <dbReference type="EMBL" id="CAI08366.1"/>
    </source>
</evidence>
<evidence type="ECO:0000313" key="4">
    <source>
        <dbReference type="Proteomes" id="UP000006552"/>
    </source>
</evidence>
<proteinExistence type="predicted"/>
<evidence type="ECO:0000256" key="1">
    <source>
        <dbReference type="SAM" id="MobiDB-lite"/>
    </source>
</evidence>
<organism evidence="3 4">
    <name type="scientific">Aromatoleum aromaticum (strain DSM 19018 / LMG 30748 / EbN1)</name>
    <name type="common">Azoarcus sp. (strain EbN1)</name>
    <dbReference type="NCBI Taxonomy" id="76114"/>
    <lineage>
        <taxon>Bacteria</taxon>
        <taxon>Pseudomonadati</taxon>
        <taxon>Pseudomonadota</taxon>
        <taxon>Betaproteobacteria</taxon>
        <taxon>Rhodocyclales</taxon>
        <taxon>Rhodocyclaceae</taxon>
        <taxon>Aromatoleum</taxon>
    </lineage>
</organism>
<reference evidence="3 4" key="1">
    <citation type="journal article" date="2005" name="Arch. Microbiol.">
        <title>The genome sequence of an anaerobic aromatic-degrading denitrifying bacterium, strain EbN1.</title>
        <authorList>
            <person name="Rabus R."/>
            <person name="Kube M."/>
            <person name="Heider J."/>
            <person name="Beck A."/>
            <person name="Heitmann K."/>
            <person name="Widdel F."/>
            <person name="Reinhardt R."/>
        </authorList>
    </citation>
    <scope>NUCLEOTIDE SEQUENCE [LARGE SCALE GENOMIC DNA]</scope>
    <source>
        <strain evidence="3 4">EbN1</strain>
    </source>
</reference>
<dbReference type="KEGG" id="eba:ebA3957"/>
<keyword evidence="2" id="KW-0812">Transmembrane</keyword>
<keyword evidence="4" id="KW-1185">Reference proteome</keyword>
<dbReference type="AlphaFoldDB" id="Q5P2U8"/>
<evidence type="ECO:0000256" key="2">
    <source>
        <dbReference type="SAM" id="Phobius"/>
    </source>
</evidence>
<dbReference type="HOGENOM" id="CLU_2448235_0_0_4"/>
<gene>
    <name evidence="3" type="ORF">ebA3957</name>
</gene>
<dbReference type="Proteomes" id="UP000006552">
    <property type="component" value="Chromosome"/>
</dbReference>
<dbReference type="STRING" id="76114.ebA3957"/>
<dbReference type="eggNOG" id="ENOG5032QBP">
    <property type="taxonomic scope" value="Bacteria"/>
</dbReference>
<dbReference type="EMBL" id="CR555306">
    <property type="protein sequence ID" value="CAI08366.1"/>
    <property type="molecule type" value="Genomic_DNA"/>
</dbReference>